<gene>
    <name evidence="5" type="ORF">GCM10022414_35140</name>
</gene>
<organism evidence="5 6">
    <name type="scientific">Zhongshania borealis</name>
    <dbReference type="NCBI Taxonomy" id="889488"/>
    <lineage>
        <taxon>Bacteria</taxon>
        <taxon>Pseudomonadati</taxon>
        <taxon>Pseudomonadota</taxon>
        <taxon>Gammaproteobacteria</taxon>
        <taxon>Cellvibrionales</taxon>
        <taxon>Spongiibacteraceae</taxon>
        <taxon>Zhongshania</taxon>
    </lineage>
</organism>
<dbReference type="EC" id="3.6.1.9" evidence="4"/>
<evidence type="ECO:0000256" key="3">
    <source>
        <dbReference type="ARBA" id="ARBA00023080"/>
    </source>
</evidence>
<feature type="site" description="Important for substrate specificity" evidence="4">
    <location>
        <position position="13"/>
    </location>
</feature>
<comment type="similarity">
    <text evidence="4">Belongs to the Maf family. YhdE subfamily.</text>
</comment>
<dbReference type="SUPFAM" id="SSF52972">
    <property type="entry name" value="ITPase-like"/>
    <property type="match status" value="1"/>
</dbReference>
<dbReference type="Proteomes" id="UP001500392">
    <property type="component" value="Unassembled WGS sequence"/>
</dbReference>
<keyword evidence="3 4" id="KW-0546">Nucleotide metabolism</keyword>
<dbReference type="PANTHER" id="PTHR43213:SF5">
    <property type="entry name" value="BIFUNCTIONAL DTTP_UTP PYROPHOSPHATASE_METHYLTRANSFERASE PROTEIN-RELATED"/>
    <property type="match status" value="1"/>
</dbReference>
<feature type="site" description="Important for substrate specificity" evidence="4">
    <location>
        <position position="153"/>
    </location>
</feature>
<keyword evidence="4" id="KW-0963">Cytoplasm</keyword>
<comment type="cofactor">
    <cofactor evidence="1 4">
        <name>a divalent metal cation</name>
        <dbReference type="ChEBI" id="CHEBI:60240"/>
    </cofactor>
</comment>
<feature type="active site" description="Proton acceptor" evidence="4">
    <location>
        <position position="70"/>
    </location>
</feature>
<evidence type="ECO:0000313" key="6">
    <source>
        <dbReference type="Proteomes" id="UP001500392"/>
    </source>
</evidence>
<comment type="caution">
    <text evidence="5">The sequence shown here is derived from an EMBL/GenBank/DDBJ whole genome shotgun (WGS) entry which is preliminary data.</text>
</comment>
<dbReference type="HAMAP" id="MF_00528">
    <property type="entry name" value="Maf"/>
    <property type="match status" value="1"/>
</dbReference>
<sequence length="190" mass="20118">MSEIVILASQSPRRRELLEQIGVGFKVIAADIDESPMAKEDAATYVQRMATEKALAVVNRAAGVPVIAADTSVIVDGDILGKPESRLSAEAMLTRLSGRSHQVMTAVALYHGGRIRLKLSVTDVSFSDLSIAQIRGYLATGDADDKAGAYGIQGVAGQFVRHISGSYSGVMGLPLYETAALLRDAEIGLE</sequence>
<dbReference type="Pfam" id="PF02545">
    <property type="entry name" value="Maf"/>
    <property type="match status" value="1"/>
</dbReference>
<dbReference type="Gene3D" id="3.90.950.10">
    <property type="match status" value="1"/>
</dbReference>
<dbReference type="RefSeq" id="WP_344938591.1">
    <property type="nucleotide sequence ID" value="NZ_BAABDM010000011.1"/>
</dbReference>
<dbReference type="PANTHER" id="PTHR43213">
    <property type="entry name" value="BIFUNCTIONAL DTTP/UTP PYROPHOSPHATASE/METHYLTRANSFERASE PROTEIN-RELATED"/>
    <property type="match status" value="1"/>
</dbReference>
<comment type="catalytic activity">
    <reaction evidence="4">
        <text>UTP + H2O = UMP + diphosphate + H(+)</text>
        <dbReference type="Rhea" id="RHEA:29395"/>
        <dbReference type="ChEBI" id="CHEBI:15377"/>
        <dbReference type="ChEBI" id="CHEBI:15378"/>
        <dbReference type="ChEBI" id="CHEBI:33019"/>
        <dbReference type="ChEBI" id="CHEBI:46398"/>
        <dbReference type="ChEBI" id="CHEBI:57865"/>
        <dbReference type="EC" id="3.6.1.9"/>
    </reaction>
</comment>
<keyword evidence="6" id="KW-1185">Reference proteome</keyword>
<keyword evidence="2 4" id="KW-0378">Hydrolase</keyword>
<feature type="site" description="Important for substrate specificity" evidence="4">
    <location>
        <position position="71"/>
    </location>
</feature>
<dbReference type="PIRSF" id="PIRSF006305">
    <property type="entry name" value="Maf"/>
    <property type="match status" value="1"/>
</dbReference>
<name>A0ABP7X5T0_9GAMM</name>
<comment type="subcellular location">
    <subcellularLocation>
        <location evidence="4">Cytoplasm</location>
    </subcellularLocation>
</comment>
<comment type="catalytic activity">
    <reaction evidence="4">
        <text>dTTP + H2O = dTMP + diphosphate + H(+)</text>
        <dbReference type="Rhea" id="RHEA:28534"/>
        <dbReference type="ChEBI" id="CHEBI:15377"/>
        <dbReference type="ChEBI" id="CHEBI:15378"/>
        <dbReference type="ChEBI" id="CHEBI:33019"/>
        <dbReference type="ChEBI" id="CHEBI:37568"/>
        <dbReference type="ChEBI" id="CHEBI:63528"/>
        <dbReference type="EC" id="3.6.1.9"/>
    </reaction>
</comment>
<protein>
    <recommendedName>
        <fullName evidence="4">dTTP/UTP pyrophosphatase</fullName>
        <shortName evidence="4">dTTPase/UTPase</shortName>
        <ecNumber evidence="4">3.6.1.9</ecNumber>
    </recommendedName>
    <alternativeName>
        <fullName evidence="4">Nucleoside triphosphate pyrophosphatase</fullName>
    </alternativeName>
    <alternativeName>
        <fullName evidence="4">Nucleotide pyrophosphatase</fullName>
        <shortName evidence="4">Nucleotide PPase</shortName>
    </alternativeName>
</protein>
<evidence type="ECO:0000256" key="2">
    <source>
        <dbReference type="ARBA" id="ARBA00022801"/>
    </source>
</evidence>
<dbReference type="InterPro" id="IPR003697">
    <property type="entry name" value="Maf-like"/>
</dbReference>
<reference evidence="6" key="1">
    <citation type="journal article" date="2019" name="Int. J. Syst. Evol. Microbiol.">
        <title>The Global Catalogue of Microorganisms (GCM) 10K type strain sequencing project: providing services to taxonomists for standard genome sequencing and annotation.</title>
        <authorList>
            <consortium name="The Broad Institute Genomics Platform"/>
            <consortium name="The Broad Institute Genome Sequencing Center for Infectious Disease"/>
            <person name="Wu L."/>
            <person name="Ma J."/>
        </authorList>
    </citation>
    <scope>NUCLEOTIDE SEQUENCE [LARGE SCALE GENOMIC DNA]</scope>
    <source>
        <strain evidence="6">JCM 17304</strain>
    </source>
</reference>
<evidence type="ECO:0000256" key="4">
    <source>
        <dbReference type="HAMAP-Rule" id="MF_00528"/>
    </source>
</evidence>
<dbReference type="CDD" id="cd00555">
    <property type="entry name" value="Maf"/>
    <property type="match status" value="1"/>
</dbReference>
<dbReference type="EMBL" id="BAABDM010000011">
    <property type="protein sequence ID" value="GAA4105434.1"/>
    <property type="molecule type" value="Genomic_DNA"/>
</dbReference>
<evidence type="ECO:0000256" key="1">
    <source>
        <dbReference type="ARBA" id="ARBA00001968"/>
    </source>
</evidence>
<proteinExistence type="inferred from homology"/>
<accession>A0ABP7X5T0</accession>
<dbReference type="NCBIfam" id="TIGR00172">
    <property type="entry name" value="maf"/>
    <property type="match status" value="1"/>
</dbReference>
<evidence type="ECO:0000313" key="5">
    <source>
        <dbReference type="EMBL" id="GAA4105434.1"/>
    </source>
</evidence>
<dbReference type="InterPro" id="IPR029001">
    <property type="entry name" value="ITPase-like_fam"/>
</dbReference>
<comment type="function">
    <text evidence="4">Nucleoside triphosphate pyrophosphatase that hydrolyzes dTTP and UTP. May have a dual role in cell division arrest and in preventing the incorporation of modified nucleotides into cellular nucleic acids.</text>
</comment>
<comment type="caution">
    <text evidence="4">Lacks conserved residue(s) required for the propagation of feature annotation.</text>
</comment>